<feature type="transmembrane region" description="Helical" evidence="1">
    <location>
        <begin position="84"/>
        <end position="108"/>
    </location>
</feature>
<reference evidence="2 3" key="1">
    <citation type="submission" date="2024-03" db="EMBL/GenBank/DDBJ databases">
        <title>Actinomycetospora sp. OC33-EN07, a novel actinomycete isolated from wild orchid (Aerides multiflora).</title>
        <authorList>
            <person name="Suriyachadkun C."/>
        </authorList>
    </citation>
    <scope>NUCLEOTIDE SEQUENCE [LARGE SCALE GENOMIC DNA]</scope>
    <source>
        <strain evidence="2 3">OC33-EN07</strain>
    </source>
</reference>
<evidence type="ECO:0008006" key="4">
    <source>
        <dbReference type="Google" id="ProtNLM"/>
    </source>
</evidence>
<dbReference type="EMBL" id="JBBEGM010000002">
    <property type="protein sequence ID" value="MEJ2861323.1"/>
    <property type="molecule type" value="Genomic_DNA"/>
</dbReference>
<feature type="transmembrane region" description="Helical" evidence="1">
    <location>
        <begin position="128"/>
        <end position="149"/>
    </location>
</feature>
<accession>A0ABU8M4M2</accession>
<keyword evidence="1" id="KW-1133">Transmembrane helix</keyword>
<dbReference type="PROSITE" id="PS51257">
    <property type="entry name" value="PROKAR_LIPOPROTEIN"/>
    <property type="match status" value="1"/>
</dbReference>
<evidence type="ECO:0000313" key="2">
    <source>
        <dbReference type="EMBL" id="MEJ2861323.1"/>
    </source>
</evidence>
<dbReference type="RefSeq" id="WP_337701838.1">
    <property type="nucleotide sequence ID" value="NZ_JBBEGM010000002.1"/>
</dbReference>
<name>A0ABU8M4M2_9PSEU</name>
<dbReference type="Proteomes" id="UP001369736">
    <property type="component" value="Unassembled WGS sequence"/>
</dbReference>
<protein>
    <recommendedName>
        <fullName evidence="4">Lipoprotein</fullName>
    </recommendedName>
</protein>
<evidence type="ECO:0000256" key="1">
    <source>
        <dbReference type="SAM" id="Phobius"/>
    </source>
</evidence>
<feature type="transmembrane region" description="Helical" evidence="1">
    <location>
        <begin position="41"/>
        <end position="63"/>
    </location>
</feature>
<keyword evidence="1" id="KW-0812">Transmembrane</keyword>
<gene>
    <name evidence="2" type="ORF">WCD58_09160</name>
</gene>
<proteinExistence type="predicted"/>
<organism evidence="2 3">
    <name type="scientific">Actinomycetospora flava</name>
    <dbReference type="NCBI Taxonomy" id="3129232"/>
    <lineage>
        <taxon>Bacteria</taxon>
        <taxon>Bacillati</taxon>
        <taxon>Actinomycetota</taxon>
        <taxon>Actinomycetes</taxon>
        <taxon>Pseudonocardiales</taxon>
        <taxon>Pseudonocardiaceae</taxon>
        <taxon>Actinomycetospora</taxon>
    </lineage>
</organism>
<keyword evidence="1" id="KW-0472">Membrane</keyword>
<sequence length="163" mass="17286">MAWFKRVYGANPLHLLALLGCFALAGAAVLALVPNPSAVTIAIWFAAAVIGHDLVLYPLYALADRSLVLARWARRRVSSRPVTVAATNHLRLPVLGSALLGLVWFPTISGGGADVLAFAAGLPPTVDYVSRWLLVTAALFLASAVVYAIRLGRSAVRERTSAL</sequence>
<evidence type="ECO:0000313" key="3">
    <source>
        <dbReference type="Proteomes" id="UP001369736"/>
    </source>
</evidence>
<comment type="caution">
    <text evidence="2">The sequence shown here is derived from an EMBL/GenBank/DDBJ whole genome shotgun (WGS) entry which is preliminary data.</text>
</comment>
<keyword evidence="3" id="KW-1185">Reference proteome</keyword>